<comment type="caution">
    <text evidence="3">The sequence shown here is derived from an EMBL/GenBank/DDBJ whole genome shotgun (WGS) entry which is preliminary data.</text>
</comment>
<dbReference type="CDD" id="cd01650">
    <property type="entry name" value="RT_nLTR_like"/>
    <property type="match status" value="1"/>
</dbReference>
<dbReference type="InterPro" id="IPR026960">
    <property type="entry name" value="RVT-Znf"/>
</dbReference>
<feature type="region of interest" description="Disordered" evidence="1">
    <location>
        <begin position="416"/>
        <end position="496"/>
    </location>
</feature>
<evidence type="ECO:0000256" key="1">
    <source>
        <dbReference type="SAM" id="MobiDB-lite"/>
    </source>
</evidence>
<dbReference type="Pfam" id="PF03372">
    <property type="entry name" value="Exo_endo_phos"/>
    <property type="match status" value="1"/>
</dbReference>
<dbReference type="GO" id="GO:0004519">
    <property type="term" value="F:endonuclease activity"/>
    <property type="evidence" value="ECO:0007669"/>
    <property type="project" value="UniProtKB-KW"/>
</dbReference>
<keyword evidence="3" id="KW-0378">Hydrolase</keyword>
<sequence>MLPSSASPSRGGVVPVPEGGLSSSPTIAVNQTEAFPVLKRGDGPTSERSMESKSTKPESANHEVSSSIQPGVVQNGKRSFLQVATKRNFTQQKFDVIEVDGCQKVVVPKEVFVGAKPLWEDFIIGKFLNTKAPHIGKIHMIVNKIWRLGDRSTLIDVFEVNESTVKFRIRNEGMRHRILSRGMWNITDIPMIVSKWTPYVEEAQPAMRSIPLWVTLTNVPPTMFTDKGLEFLASAVGKPKRLHPKTEACVSFDEAQILVEADLTKDLPKEYVFTGEEEGELESIIKYSYPWLPPRCTCCKKWGHLSSTCLSAEAKDTHSKPSPKPIVMEKSEANKTVLEPVVNGECSNEDNLIIVSTSQVVEEEKQAADESEGWSTPKSTRSSPGKRSEELRYGEVSILSNTYSVLENDDILEEEVKTGETESSLSADSNQLNNQNDAAQAQRLAAKSRPTKTELPLRPSLPRGSKTAHKTISNHPVPTARDHSRDQSKKTRVSETKAQRLGNQLFNGWSVMTNYEHNQRGRIWVLWQSTVRLSPFYKSGQLITCSVKLEGLENEFFCTFVYASNDVEERKELWKELRDHYDSPLFRNNPWLVFGDFNVTMDMAEHSRVDDNPSVTAGMRDFQEVINYCSLADMASQGPLYTWCNKRENDLILKKLDRVMMNDTWLQVFPQVYSVFEAGGISDHLRCRIMHIGGENKKLHGRKPFKFVNVLTEMEEFLPLVNNYWQDTELLFLSTSTLFRFSKKLKGLKPLLRNLAKERLGNFVKKAKEAYEVLCQRQQANLENPSEALMAAENEAYQRWDHVAGLEEKFLKQTSKLHWLAVGDGNNKVFHRAAAIRQAKNTIKEILCQDGRVVLEEDEIKAEAEKYFRDFLQLIPNDFEGTTVEKLQSLLPFRCSEEDQQVLTSVVTGEEVKKVLFSMPNDKSPGPDGFTSEFYKATWGLIGKEFTLAVQSFFAKGFLPTGINSTILALIPKKKGAREMKDYRPISCCNVIYKVISKIIANRLKRILPKFIAGNQSAFVQDRLLIENLLLATELVKDYHKDAISTRCAIKIDISKAFDSVQWSFLNKVLSALNFPPTFIHWIMLCVTTASFSVQVNGALAGYFRSSRGLRQGFSLSPYLFVIVMDVLSKMLDKAAEKHLFGYHPRCKNLGITHLSFADDLMVLSDGKVRSVEGIIGVFDEFAKHSGLKISMEKSTLYLAGISSSSIQQLSEKYPFDIGHLPVRYLGLPLVTKRFATTDYAPLIEQIRKRINSWSARSLSFAGRLNLISSVLWSICNFWLAAFRLPKDCIDGIEKLCSSFLWSGTDLQPHKGKVSWEKVCTPKHEGGLGLRSLKEANNVSCLKLIWRIVSQGNSLWVKWIQTNLLKKASFWSLKNNTSMGSWIWKKLLKYREVAKGFCKVEVGNGELTSFWFDDWSSMNRLFDIAGDRGIIDMGISRQSSVAQAWTGRRRRRHRAGYLNSMEAALLSQRQKRTEKVDTMVWRGKNDIFQPKFSTKDTWNHIRTTSNTVSWSKGVWFPHNTPKYSFCMWLAAHDRLSTGDRMIRWNGGATGIWKSTAKGILKARFTTGWSQLIDHVSNNHRGRVESFLIRYALQTTVYMIWRERNGRRHGEDQHSEPLITKWIDKQVRNRITTLRRMGDRRYDEAYQMWLATRS</sequence>
<feature type="compositionally biased region" description="Polar residues" evidence="1">
    <location>
        <begin position="373"/>
        <end position="385"/>
    </location>
</feature>
<feature type="region of interest" description="Disordered" evidence="1">
    <location>
        <begin position="363"/>
        <end position="389"/>
    </location>
</feature>
<feature type="region of interest" description="Disordered" evidence="1">
    <location>
        <begin position="1"/>
        <end position="69"/>
    </location>
</feature>
<dbReference type="InterPro" id="IPR005135">
    <property type="entry name" value="Endo/exonuclease/phosphatase"/>
</dbReference>
<dbReference type="PANTHER" id="PTHR33116">
    <property type="entry name" value="REVERSE TRANSCRIPTASE ZINC-BINDING DOMAIN-CONTAINING PROTEIN-RELATED-RELATED"/>
    <property type="match status" value="1"/>
</dbReference>
<dbReference type="PROSITE" id="PS50878">
    <property type="entry name" value="RT_POL"/>
    <property type="match status" value="1"/>
</dbReference>
<keyword evidence="3" id="KW-0540">Nuclease</keyword>
<protein>
    <submittedName>
        <fullName evidence="3">Endonuclease/exonuclease/phosphatase</fullName>
    </submittedName>
</protein>
<accession>A0A8T2AJ90</accession>
<dbReference type="InterPro" id="IPR025558">
    <property type="entry name" value="DUF4283"/>
</dbReference>
<keyword evidence="3" id="KW-0255">Endonuclease</keyword>
<feature type="compositionally biased region" description="Polar residues" evidence="1">
    <location>
        <begin position="21"/>
        <end position="33"/>
    </location>
</feature>
<dbReference type="InterPro" id="IPR000477">
    <property type="entry name" value="RT_dom"/>
</dbReference>
<name>A0A8T2AJ90_ARASU</name>
<evidence type="ECO:0000313" key="4">
    <source>
        <dbReference type="Proteomes" id="UP000694251"/>
    </source>
</evidence>
<keyword evidence="4" id="KW-1185">Reference proteome</keyword>
<dbReference type="EMBL" id="JAEFBJ010000009">
    <property type="protein sequence ID" value="KAG7573988.1"/>
    <property type="molecule type" value="Genomic_DNA"/>
</dbReference>
<proteinExistence type="predicted"/>
<dbReference type="OrthoDB" id="1031171at2759"/>
<organism evidence="3 4">
    <name type="scientific">Arabidopsis suecica</name>
    <name type="common">Swedish thale-cress</name>
    <name type="synonym">Cardaminopsis suecica</name>
    <dbReference type="NCBI Taxonomy" id="45249"/>
    <lineage>
        <taxon>Eukaryota</taxon>
        <taxon>Viridiplantae</taxon>
        <taxon>Streptophyta</taxon>
        <taxon>Embryophyta</taxon>
        <taxon>Tracheophyta</taxon>
        <taxon>Spermatophyta</taxon>
        <taxon>Magnoliopsida</taxon>
        <taxon>eudicotyledons</taxon>
        <taxon>Gunneridae</taxon>
        <taxon>Pentapetalae</taxon>
        <taxon>rosids</taxon>
        <taxon>malvids</taxon>
        <taxon>Brassicales</taxon>
        <taxon>Brassicaceae</taxon>
        <taxon>Camelineae</taxon>
        <taxon>Arabidopsis</taxon>
    </lineage>
</organism>
<dbReference type="Pfam" id="PF13966">
    <property type="entry name" value="zf-RVT"/>
    <property type="match status" value="1"/>
</dbReference>
<evidence type="ECO:0000259" key="2">
    <source>
        <dbReference type="PROSITE" id="PS50878"/>
    </source>
</evidence>
<gene>
    <name evidence="3" type="ORF">ISN44_As09g022120</name>
</gene>
<dbReference type="Pfam" id="PF00078">
    <property type="entry name" value="RVT_1"/>
    <property type="match status" value="1"/>
</dbReference>
<feature type="compositionally biased region" description="Basic and acidic residues" evidence="1">
    <location>
        <begin position="48"/>
        <end position="61"/>
    </location>
</feature>
<dbReference type="PANTHER" id="PTHR33116:SF84">
    <property type="entry name" value="RNA-DIRECTED DNA POLYMERASE"/>
    <property type="match status" value="1"/>
</dbReference>
<evidence type="ECO:0000313" key="3">
    <source>
        <dbReference type="EMBL" id="KAG7573988.1"/>
    </source>
</evidence>
<feature type="compositionally biased region" description="Low complexity" evidence="1">
    <location>
        <begin position="423"/>
        <end position="442"/>
    </location>
</feature>
<dbReference type="Pfam" id="PF14111">
    <property type="entry name" value="DUF4283"/>
    <property type="match status" value="1"/>
</dbReference>
<dbReference type="Proteomes" id="UP000694251">
    <property type="component" value="Chromosome 9"/>
</dbReference>
<feature type="domain" description="Reverse transcriptase" evidence="2">
    <location>
        <begin position="952"/>
        <end position="1230"/>
    </location>
</feature>
<reference evidence="3 4" key="1">
    <citation type="submission" date="2020-12" db="EMBL/GenBank/DDBJ databases">
        <title>Concerted genomic and epigenomic changes stabilize Arabidopsis allopolyploids.</title>
        <authorList>
            <person name="Chen Z."/>
        </authorList>
    </citation>
    <scope>NUCLEOTIDE SEQUENCE [LARGE SCALE GENOMIC DNA]</scope>
    <source>
        <strain evidence="3">As9502</strain>
        <tissue evidence="3">Leaf</tissue>
    </source>
</reference>
<feature type="compositionally biased region" description="Basic and acidic residues" evidence="1">
    <location>
        <begin position="480"/>
        <end position="496"/>
    </location>
</feature>